<name>A0AA39HUH1_9BILA</name>
<feature type="region of interest" description="Disordered" evidence="2">
    <location>
        <begin position="177"/>
        <end position="220"/>
    </location>
</feature>
<feature type="compositionally biased region" description="Basic and acidic residues" evidence="2">
    <location>
        <begin position="283"/>
        <end position="300"/>
    </location>
</feature>
<sequence>MSALRTPLFGQSSSVLLQRRPQHFALMEERQKEEEFRRRIALQREKERVAFEKERLVLLDERRHLKRRFPAESASADPREAYLRELRRERMRQSMHALKSNGLKTSGNGSLDDDRLLRVHQLTEADLFDDDSKRERAIQEAKNETRRRVLMQIRSTLPKGSKISDEELMRAYEAGKFNRKQQHQAPSSSAPRRLQAPAAPKKAAREAETQHMAVSTSDEGASTKNVVIEFNGSQYELAGVPRERDGQMIQIEANHYEPNLVYYFYDDETFRSAIYLPSRTEKPKPLAADRKKPLRLRSDVEPSECQNPNVSHDSGLSSMGEPEEECAPKKRTTAIELIRLLHKTGVH</sequence>
<feature type="compositionally biased region" description="Polar residues" evidence="2">
    <location>
        <begin position="304"/>
        <end position="317"/>
    </location>
</feature>
<feature type="coiled-coil region" evidence="1">
    <location>
        <begin position="26"/>
        <end position="62"/>
    </location>
</feature>
<feature type="region of interest" description="Disordered" evidence="2">
    <location>
        <begin position="283"/>
        <end position="330"/>
    </location>
</feature>
<evidence type="ECO:0000256" key="2">
    <source>
        <dbReference type="SAM" id="MobiDB-lite"/>
    </source>
</evidence>
<keyword evidence="1" id="KW-0175">Coiled coil</keyword>
<evidence type="ECO:0000256" key="1">
    <source>
        <dbReference type="SAM" id="Coils"/>
    </source>
</evidence>
<gene>
    <name evidence="3" type="ORF">QR680_005806</name>
</gene>
<dbReference type="EMBL" id="JAUCMV010000003">
    <property type="protein sequence ID" value="KAK0411720.1"/>
    <property type="molecule type" value="Genomic_DNA"/>
</dbReference>
<proteinExistence type="predicted"/>
<feature type="compositionally biased region" description="Low complexity" evidence="2">
    <location>
        <begin position="185"/>
        <end position="201"/>
    </location>
</feature>
<evidence type="ECO:0000313" key="4">
    <source>
        <dbReference type="Proteomes" id="UP001175271"/>
    </source>
</evidence>
<organism evidence="3 4">
    <name type="scientific">Steinernema hermaphroditum</name>
    <dbReference type="NCBI Taxonomy" id="289476"/>
    <lineage>
        <taxon>Eukaryota</taxon>
        <taxon>Metazoa</taxon>
        <taxon>Ecdysozoa</taxon>
        <taxon>Nematoda</taxon>
        <taxon>Chromadorea</taxon>
        <taxon>Rhabditida</taxon>
        <taxon>Tylenchina</taxon>
        <taxon>Panagrolaimomorpha</taxon>
        <taxon>Strongyloidoidea</taxon>
        <taxon>Steinernematidae</taxon>
        <taxon>Steinernema</taxon>
    </lineage>
</organism>
<accession>A0AA39HUH1</accession>
<dbReference type="AlphaFoldDB" id="A0AA39HUH1"/>
<reference evidence="3" key="1">
    <citation type="submission" date="2023-06" db="EMBL/GenBank/DDBJ databases">
        <title>Genomic analysis of the entomopathogenic nematode Steinernema hermaphroditum.</title>
        <authorList>
            <person name="Schwarz E.M."/>
            <person name="Heppert J.K."/>
            <person name="Baniya A."/>
            <person name="Schwartz H.T."/>
            <person name="Tan C.-H."/>
            <person name="Antoshechkin I."/>
            <person name="Sternberg P.W."/>
            <person name="Goodrich-Blair H."/>
            <person name="Dillman A.R."/>
        </authorList>
    </citation>
    <scope>NUCLEOTIDE SEQUENCE</scope>
    <source>
        <strain evidence="3">PS9179</strain>
        <tissue evidence="3">Whole animal</tissue>
    </source>
</reference>
<dbReference type="Proteomes" id="UP001175271">
    <property type="component" value="Unassembled WGS sequence"/>
</dbReference>
<evidence type="ECO:0000313" key="3">
    <source>
        <dbReference type="EMBL" id="KAK0411720.1"/>
    </source>
</evidence>
<comment type="caution">
    <text evidence="3">The sequence shown here is derived from an EMBL/GenBank/DDBJ whole genome shotgun (WGS) entry which is preliminary data.</text>
</comment>
<protein>
    <submittedName>
        <fullName evidence="3">Uncharacterized protein</fullName>
    </submittedName>
</protein>
<keyword evidence="4" id="KW-1185">Reference proteome</keyword>